<keyword evidence="2 3" id="KW-0732">Signal</keyword>
<name>A0A2V4IJP1_9PSED</name>
<feature type="signal peptide" evidence="3">
    <location>
        <begin position="1"/>
        <end position="25"/>
    </location>
</feature>
<comment type="caution">
    <text evidence="5">The sequence shown here is derived from an EMBL/GenBank/DDBJ whole genome shotgun (WGS) entry which is preliminary data.</text>
</comment>
<evidence type="ECO:0000256" key="2">
    <source>
        <dbReference type="ARBA" id="ARBA00022729"/>
    </source>
</evidence>
<sequence length="269" mass="29874">MSGRCLGLSVWLSCLLAVVPLRGFAADNCQHLTATGNPEYPPYLWRDPHNPAQLIGANADLLKQVAKDLGLVVDVMYVGPWSRAQEEVSSGRIDMLAGYFRTQARELLTDFISPPFLFNSSVVWVRKGEGFAYSDWSDLKGRRGGTLVNNSHGQAFDDYARAQLDLEAVPSVTQAFQKLLLKRSDYVIFEQYPGMALARALGKEKELEVLEPPVSSEGLYLALSHKSGCNQPALREALARKMRELVAGPLPEQLVAENLERWQRQQAGK</sequence>
<comment type="similarity">
    <text evidence="1">Belongs to the bacterial solute-binding protein 3 family.</text>
</comment>
<dbReference type="Pfam" id="PF00497">
    <property type="entry name" value="SBP_bac_3"/>
    <property type="match status" value="1"/>
</dbReference>
<dbReference type="PANTHER" id="PTHR35936:SF6">
    <property type="entry name" value="AMINO ACID ABC TRANSPORTER SUBSTRATE-BINDING PAAT FAMILY PROTEIN"/>
    <property type="match status" value="1"/>
</dbReference>
<evidence type="ECO:0000259" key="4">
    <source>
        <dbReference type="SMART" id="SM00062"/>
    </source>
</evidence>
<gene>
    <name evidence="5" type="ORF">DMX07_08545</name>
</gene>
<reference evidence="5 6" key="1">
    <citation type="submission" date="2018-06" db="EMBL/GenBank/DDBJ databases">
        <title>Pseudomonas diversity within urban Lake Michigan freshwaters.</title>
        <authorList>
            <person name="Batrich M."/>
            <person name="Hatzopoulos T."/>
            <person name="Putonti C."/>
        </authorList>
    </citation>
    <scope>NUCLEOTIDE SEQUENCE [LARGE SCALE GENOMIC DNA]</scope>
    <source>
        <strain evidence="5 6">LBp-160603</strain>
    </source>
</reference>
<dbReference type="Proteomes" id="UP000247620">
    <property type="component" value="Unassembled WGS sequence"/>
</dbReference>
<dbReference type="SMART" id="SM00062">
    <property type="entry name" value="PBPb"/>
    <property type="match status" value="1"/>
</dbReference>
<dbReference type="RefSeq" id="WP_110699243.1">
    <property type="nucleotide sequence ID" value="NZ_CP151184.1"/>
</dbReference>
<dbReference type="Gene3D" id="3.40.190.10">
    <property type="entry name" value="Periplasmic binding protein-like II"/>
    <property type="match status" value="2"/>
</dbReference>
<dbReference type="InterPro" id="IPR001638">
    <property type="entry name" value="Solute-binding_3/MltF_N"/>
</dbReference>
<evidence type="ECO:0000313" key="6">
    <source>
        <dbReference type="Proteomes" id="UP000247620"/>
    </source>
</evidence>
<dbReference type="EMBL" id="QJRO01000004">
    <property type="protein sequence ID" value="PYB83310.1"/>
    <property type="molecule type" value="Genomic_DNA"/>
</dbReference>
<evidence type="ECO:0000313" key="5">
    <source>
        <dbReference type="EMBL" id="PYB83310.1"/>
    </source>
</evidence>
<organism evidence="5 6">
    <name type="scientific">Pseudomonas soli</name>
    <dbReference type="NCBI Taxonomy" id="1306993"/>
    <lineage>
        <taxon>Bacteria</taxon>
        <taxon>Pseudomonadati</taxon>
        <taxon>Pseudomonadota</taxon>
        <taxon>Gammaproteobacteria</taxon>
        <taxon>Pseudomonadales</taxon>
        <taxon>Pseudomonadaceae</taxon>
        <taxon>Pseudomonas</taxon>
    </lineage>
</organism>
<evidence type="ECO:0000256" key="1">
    <source>
        <dbReference type="ARBA" id="ARBA00010333"/>
    </source>
</evidence>
<dbReference type="PANTHER" id="PTHR35936">
    <property type="entry name" value="MEMBRANE-BOUND LYTIC MUREIN TRANSGLYCOSYLASE F"/>
    <property type="match status" value="1"/>
</dbReference>
<evidence type="ECO:0000256" key="3">
    <source>
        <dbReference type="SAM" id="SignalP"/>
    </source>
</evidence>
<protein>
    <submittedName>
        <fullName evidence="5">Amino acid ABC transporter substrate-binding protein</fullName>
    </submittedName>
</protein>
<dbReference type="AlphaFoldDB" id="A0A2V4IJP1"/>
<accession>A0A2V4IJP1</accession>
<feature type="chain" id="PRO_5016113609" evidence="3">
    <location>
        <begin position="26"/>
        <end position="269"/>
    </location>
</feature>
<feature type="domain" description="Solute-binding protein family 3/N-terminal" evidence="4">
    <location>
        <begin position="31"/>
        <end position="261"/>
    </location>
</feature>
<proteinExistence type="inferred from homology"/>
<dbReference type="SUPFAM" id="SSF53850">
    <property type="entry name" value="Periplasmic binding protein-like II"/>
    <property type="match status" value="1"/>
</dbReference>